<organism evidence="3 4">
    <name type="scientific">Desulfobaculum bizertense DSM 18034</name>
    <dbReference type="NCBI Taxonomy" id="1121442"/>
    <lineage>
        <taxon>Bacteria</taxon>
        <taxon>Pseudomonadati</taxon>
        <taxon>Thermodesulfobacteriota</taxon>
        <taxon>Desulfovibrionia</taxon>
        <taxon>Desulfovibrionales</taxon>
        <taxon>Desulfovibrionaceae</taxon>
        <taxon>Desulfobaculum</taxon>
    </lineage>
</organism>
<evidence type="ECO:0000256" key="1">
    <source>
        <dbReference type="SAM" id="MobiDB-lite"/>
    </source>
</evidence>
<dbReference type="RefSeq" id="WP_078686163.1">
    <property type="nucleotide sequence ID" value="NZ_FUYA01000015.1"/>
</dbReference>
<dbReference type="OrthoDB" id="9794844at2"/>
<reference evidence="3 4" key="1">
    <citation type="submission" date="2017-02" db="EMBL/GenBank/DDBJ databases">
        <authorList>
            <person name="Peterson S.W."/>
        </authorList>
    </citation>
    <scope>NUCLEOTIDE SEQUENCE [LARGE SCALE GENOMIC DNA]</scope>
    <source>
        <strain evidence="3 4">DSM 18034</strain>
    </source>
</reference>
<evidence type="ECO:0008006" key="5">
    <source>
        <dbReference type="Google" id="ProtNLM"/>
    </source>
</evidence>
<evidence type="ECO:0000313" key="4">
    <source>
        <dbReference type="Proteomes" id="UP000189733"/>
    </source>
</evidence>
<keyword evidence="2" id="KW-0732">Signal</keyword>
<dbReference type="Proteomes" id="UP000189733">
    <property type="component" value="Unassembled WGS sequence"/>
</dbReference>
<proteinExistence type="predicted"/>
<evidence type="ECO:0000313" key="3">
    <source>
        <dbReference type="EMBL" id="SKA83540.1"/>
    </source>
</evidence>
<dbReference type="AlphaFoldDB" id="A0A1T4X1R6"/>
<accession>A0A1T4X1R6</accession>
<sequence>MHRTFLVILAMVSLLSLCSCQSALQPHNADQPVAQVEQPKAASSYQEFDDILIPNEFEFVRKQSFVMETPAFKTGMVTYKGRVNAVDAANFFERNMIRDNWHLRSKMKYNRTIMVFEKPDRDCIVNILDGTFDTVVEIIVAPRQDGGYSPAPVSSKGRSPLEENLDN</sequence>
<gene>
    <name evidence="3" type="ORF">SAMN02745702_02900</name>
</gene>
<feature type="signal peptide" evidence="2">
    <location>
        <begin position="1"/>
        <end position="23"/>
    </location>
</feature>
<feature type="region of interest" description="Disordered" evidence="1">
    <location>
        <begin position="147"/>
        <end position="167"/>
    </location>
</feature>
<protein>
    <recommendedName>
        <fullName evidence="5">Lipoprotein</fullName>
    </recommendedName>
</protein>
<name>A0A1T4X1R6_9BACT</name>
<dbReference type="STRING" id="1121442.SAMN02745702_02900"/>
<evidence type="ECO:0000256" key="2">
    <source>
        <dbReference type="SAM" id="SignalP"/>
    </source>
</evidence>
<feature type="chain" id="PRO_5012211031" description="Lipoprotein" evidence="2">
    <location>
        <begin position="24"/>
        <end position="167"/>
    </location>
</feature>
<dbReference type="PROSITE" id="PS51257">
    <property type="entry name" value="PROKAR_LIPOPROTEIN"/>
    <property type="match status" value="1"/>
</dbReference>
<dbReference type="EMBL" id="FUYA01000015">
    <property type="protein sequence ID" value="SKA83540.1"/>
    <property type="molecule type" value="Genomic_DNA"/>
</dbReference>
<keyword evidence="4" id="KW-1185">Reference proteome</keyword>